<organism evidence="2 3">
    <name type="scientific">Steinernema carpocapsae</name>
    <name type="common">Entomopathogenic nematode</name>
    <dbReference type="NCBI Taxonomy" id="34508"/>
    <lineage>
        <taxon>Eukaryota</taxon>
        <taxon>Metazoa</taxon>
        <taxon>Ecdysozoa</taxon>
        <taxon>Nematoda</taxon>
        <taxon>Chromadorea</taxon>
        <taxon>Rhabditida</taxon>
        <taxon>Tylenchina</taxon>
        <taxon>Panagrolaimomorpha</taxon>
        <taxon>Strongyloidoidea</taxon>
        <taxon>Steinernematidae</taxon>
        <taxon>Steinernema</taxon>
    </lineage>
</organism>
<sequence length="557" mass="62914">MEMSSIDSPISISSQGENEEEEHSTFTKTYVREKRPLEEKCDISLLHPEELECEDVTPVTSPEHELSDEDSNTQMDFPSIRGASVEEINNCVYYMLRSSENDPEEAVTKESKEDTEKEEKIEPPRKASKKRRSKSHGPSKRSRRAREGLRHSSSVPNFIHTLTSEWVTPKVARSFDDILFAIGQVVGNAEMPEAQRSLCVYAQHNTPAPVIQQNVIVHQNVSVQQHVTVTDEDGNETTTVTNETSTSTTVTKQTQFIQQPSGDLMKIACREKTEEQQMAVLPAPEAESEKPIVEELEEEFIDDSAVVLTTVSDGPEPQIEEPEAEEPEESFTWEGVGQGGPEIKELEAEEPECEELEEKEPEVLEPEEIMEPPKELEEIQEAKIEDYSETLSPVSVSSEPESEESEDEGKSGEDEESDAMSSESDVLENEEYKHGRGQELAVVFEEFVEEPAIEEEHEKVAGIEERVFYAEKLEEGLTDAELMGEFPEERKESSEDESKEITEELEEDSESEVEQSDSEVESDEEENWRGNPESDAISVEERQVGTPNSFFMFRSLD</sequence>
<proteinExistence type="predicted"/>
<feature type="compositionally biased region" description="Low complexity" evidence="1">
    <location>
        <begin position="1"/>
        <end position="14"/>
    </location>
</feature>
<feature type="compositionally biased region" description="Acidic residues" evidence="1">
    <location>
        <begin position="400"/>
        <end position="418"/>
    </location>
</feature>
<evidence type="ECO:0000313" key="3">
    <source>
        <dbReference type="Proteomes" id="UP000298663"/>
    </source>
</evidence>
<comment type="caution">
    <text evidence="2">The sequence shown here is derived from an EMBL/GenBank/DDBJ whole genome shotgun (WGS) entry which is preliminary data.</text>
</comment>
<dbReference type="Proteomes" id="UP000298663">
    <property type="component" value="Unassembled WGS sequence"/>
</dbReference>
<feature type="compositionally biased region" description="Basic and acidic residues" evidence="1">
    <location>
        <begin position="371"/>
        <end position="386"/>
    </location>
</feature>
<feature type="compositionally biased region" description="Acidic residues" evidence="1">
    <location>
        <begin position="318"/>
        <end position="331"/>
    </location>
</feature>
<protein>
    <submittedName>
        <fullName evidence="2">Uncharacterized protein</fullName>
    </submittedName>
</protein>
<keyword evidence="3" id="KW-1185">Reference proteome</keyword>
<dbReference type="AlphaFoldDB" id="A0A4U5NB39"/>
<feature type="region of interest" description="Disordered" evidence="1">
    <location>
        <begin position="47"/>
        <end position="81"/>
    </location>
</feature>
<gene>
    <name evidence="2" type="ORF">L596_014190</name>
</gene>
<evidence type="ECO:0000256" key="1">
    <source>
        <dbReference type="SAM" id="MobiDB-lite"/>
    </source>
</evidence>
<accession>A0A4U5NB39</accession>
<dbReference type="EMBL" id="AZBU02000004">
    <property type="protein sequence ID" value="TKR80056.1"/>
    <property type="molecule type" value="Genomic_DNA"/>
</dbReference>
<feature type="region of interest" description="Disordered" evidence="1">
    <location>
        <begin position="313"/>
        <end position="435"/>
    </location>
</feature>
<feature type="region of interest" description="Disordered" evidence="1">
    <location>
        <begin position="100"/>
        <end position="152"/>
    </location>
</feature>
<feature type="compositionally biased region" description="Basic residues" evidence="1">
    <location>
        <begin position="126"/>
        <end position="144"/>
    </location>
</feature>
<feature type="region of interest" description="Disordered" evidence="1">
    <location>
        <begin position="476"/>
        <end position="544"/>
    </location>
</feature>
<feature type="compositionally biased region" description="Acidic residues" evidence="1">
    <location>
        <begin position="347"/>
        <end position="370"/>
    </location>
</feature>
<feature type="compositionally biased region" description="Basic and acidic residues" evidence="1">
    <location>
        <begin position="106"/>
        <end position="125"/>
    </location>
</feature>
<feature type="region of interest" description="Disordered" evidence="1">
    <location>
        <begin position="1"/>
        <end position="33"/>
    </location>
</feature>
<evidence type="ECO:0000313" key="2">
    <source>
        <dbReference type="EMBL" id="TKR80056.1"/>
    </source>
</evidence>
<feature type="compositionally biased region" description="Acidic residues" evidence="1">
    <location>
        <begin position="494"/>
        <end position="526"/>
    </location>
</feature>
<reference evidence="2 3" key="1">
    <citation type="journal article" date="2015" name="Genome Biol.">
        <title>Comparative genomics of Steinernema reveals deeply conserved gene regulatory networks.</title>
        <authorList>
            <person name="Dillman A.R."/>
            <person name="Macchietto M."/>
            <person name="Porter C.F."/>
            <person name="Rogers A."/>
            <person name="Williams B."/>
            <person name="Antoshechkin I."/>
            <person name="Lee M.M."/>
            <person name="Goodwin Z."/>
            <person name="Lu X."/>
            <person name="Lewis E.E."/>
            <person name="Goodrich-Blair H."/>
            <person name="Stock S.P."/>
            <person name="Adams B.J."/>
            <person name="Sternberg P.W."/>
            <person name="Mortazavi A."/>
        </authorList>
    </citation>
    <scope>NUCLEOTIDE SEQUENCE [LARGE SCALE GENOMIC DNA]</scope>
    <source>
        <strain evidence="2 3">ALL</strain>
    </source>
</reference>
<name>A0A4U5NB39_STECR</name>
<reference evidence="2 3" key="2">
    <citation type="journal article" date="2019" name="G3 (Bethesda)">
        <title>Hybrid Assembly of the Genome of the Entomopathogenic Nematode Steinernema carpocapsae Identifies the X-Chromosome.</title>
        <authorList>
            <person name="Serra L."/>
            <person name="Macchietto M."/>
            <person name="Macias-Munoz A."/>
            <person name="McGill C.J."/>
            <person name="Rodriguez I.M."/>
            <person name="Rodriguez B."/>
            <person name="Murad R."/>
            <person name="Mortazavi A."/>
        </authorList>
    </citation>
    <scope>NUCLEOTIDE SEQUENCE [LARGE SCALE GENOMIC DNA]</scope>
    <source>
        <strain evidence="2 3">ALL</strain>
    </source>
</reference>